<gene>
    <name evidence="10" type="primary">glyS</name>
    <name evidence="12" type="ORF">SAMN05660706_10522</name>
</gene>
<evidence type="ECO:0000256" key="2">
    <source>
        <dbReference type="ARBA" id="ARBA00008226"/>
    </source>
</evidence>
<dbReference type="SUPFAM" id="SSF109604">
    <property type="entry name" value="HD-domain/PDEase-like"/>
    <property type="match status" value="1"/>
</dbReference>
<dbReference type="GO" id="GO:0004820">
    <property type="term" value="F:glycine-tRNA ligase activity"/>
    <property type="evidence" value="ECO:0007669"/>
    <property type="project" value="UniProtKB-UniRule"/>
</dbReference>
<comment type="subunit">
    <text evidence="10">Tetramer of two alpha and two beta subunits.</text>
</comment>
<dbReference type="EC" id="6.1.1.14" evidence="10"/>
<dbReference type="Pfam" id="PF02092">
    <property type="entry name" value="tRNA_synt_2f"/>
    <property type="match status" value="1"/>
</dbReference>
<dbReference type="Proteomes" id="UP000199584">
    <property type="component" value="Unassembled WGS sequence"/>
</dbReference>
<feature type="domain" description="DALR anticodon binding" evidence="11">
    <location>
        <begin position="587"/>
        <end position="680"/>
    </location>
</feature>
<comment type="similarity">
    <text evidence="2 10">Belongs to the class-II aminoacyl-tRNA synthetase family.</text>
</comment>
<proteinExistence type="inferred from homology"/>
<keyword evidence="7 10" id="KW-0648">Protein biosynthesis</keyword>
<dbReference type="STRING" id="39060.SAMN05660706_10522"/>
<dbReference type="InterPro" id="IPR008909">
    <property type="entry name" value="DALR_anticod-bd"/>
</dbReference>
<dbReference type="GO" id="GO:0006426">
    <property type="term" value="P:glycyl-tRNA aminoacylation"/>
    <property type="evidence" value="ECO:0007669"/>
    <property type="project" value="UniProtKB-UniRule"/>
</dbReference>
<keyword evidence="6 10" id="KW-0067">ATP-binding</keyword>
<dbReference type="EMBL" id="FOYM01000005">
    <property type="protein sequence ID" value="SFR00150.1"/>
    <property type="molecule type" value="Genomic_DNA"/>
</dbReference>
<keyword evidence="3 10" id="KW-0963">Cytoplasm</keyword>
<evidence type="ECO:0000256" key="3">
    <source>
        <dbReference type="ARBA" id="ARBA00022490"/>
    </source>
</evidence>
<dbReference type="AlphaFoldDB" id="A0A1I6D438"/>
<dbReference type="PANTHER" id="PTHR30075:SF2">
    <property type="entry name" value="GLYCINE--TRNA LIGASE, CHLOROPLASTIC_MITOCHONDRIAL 2"/>
    <property type="match status" value="1"/>
</dbReference>
<evidence type="ECO:0000256" key="1">
    <source>
        <dbReference type="ARBA" id="ARBA00004496"/>
    </source>
</evidence>
<dbReference type="GO" id="GO:0005524">
    <property type="term" value="F:ATP binding"/>
    <property type="evidence" value="ECO:0007669"/>
    <property type="project" value="UniProtKB-UniRule"/>
</dbReference>
<evidence type="ECO:0000256" key="4">
    <source>
        <dbReference type="ARBA" id="ARBA00022598"/>
    </source>
</evidence>
<evidence type="ECO:0000256" key="6">
    <source>
        <dbReference type="ARBA" id="ARBA00022840"/>
    </source>
</evidence>
<evidence type="ECO:0000256" key="7">
    <source>
        <dbReference type="ARBA" id="ARBA00022917"/>
    </source>
</evidence>
<comment type="subcellular location">
    <subcellularLocation>
        <location evidence="1 10">Cytoplasm</location>
    </subcellularLocation>
</comment>
<evidence type="ECO:0000259" key="11">
    <source>
        <dbReference type="Pfam" id="PF05746"/>
    </source>
</evidence>
<evidence type="ECO:0000313" key="12">
    <source>
        <dbReference type="EMBL" id="SFR00150.1"/>
    </source>
</evidence>
<dbReference type="HAMAP" id="MF_00255">
    <property type="entry name" value="Gly_tRNA_synth_beta"/>
    <property type="match status" value="1"/>
</dbReference>
<organism evidence="12 13">
    <name type="scientific">Desulfoscipio geothermicus DSM 3669</name>
    <dbReference type="NCBI Taxonomy" id="1121426"/>
    <lineage>
        <taxon>Bacteria</taxon>
        <taxon>Bacillati</taxon>
        <taxon>Bacillota</taxon>
        <taxon>Clostridia</taxon>
        <taxon>Eubacteriales</taxon>
        <taxon>Desulfallaceae</taxon>
        <taxon>Desulfoscipio</taxon>
    </lineage>
</organism>
<keyword evidence="4 10" id="KW-0436">Ligase</keyword>
<dbReference type="GO" id="GO:0005829">
    <property type="term" value="C:cytosol"/>
    <property type="evidence" value="ECO:0007669"/>
    <property type="project" value="TreeGrafter"/>
</dbReference>
<dbReference type="PANTHER" id="PTHR30075">
    <property type="entry name" value="GLYCYL-TRNA SYNTHETASE"/>
    <property type="match status" value="1"/>
</dbReference>
<keyword evidence="13" id="KW-1185">Reference proteome</keyword>
<accession>A0A1I6D438</accession>
<keyword evidence="8 10" id="KW-0030">Aminoacyl-tRNA synthetase</keyword>
<evidence type="ECO:0000256" key="9">
    <source>
        <dbReference type="ARBA" id="ARBA00047937"/>
    </source>
</evidence>
<dbReference type="InterPro" id="IPR006194">
    <property type="entry name" value="Gly-tRNA-synth_heterodimer"/>
</dbReference>
<dbReference type="GO" id="GO:0006420">
    <property type="term" value="P:arginyl-tRNA aminoacylation"/>
    <property type="evidence" value="ECO:0007669"/>
    <property type="project" value="InterPro"/>
</dbReference>
<evidence type="ECO:0000313" key="13">
    <source>
        <dbReference type="Proteomes" id="UP000199584"/>
    </source>
</evidence>
<dbReference type="PROSITE" id="PS50861">
    <property type="entry name" value="AA_TRNA_LIGASE_II_GLYAB"/>
    <property type="match status" value="1"/>
</dbReference>
<dbReference type="PRINTS" id="PR01045">
    <property type="entry name" value="TRNASYNTHGB"/>
</dbReference>
<evidence type="ECO:0000256" key="8">
    <source>
        <dbReference type="ARBA" id="ARBA00023146"/>
    </source>
</evidence>
<dbReference type="RefSeq" id="WP_092482204.1">
    <property type="nucleotide sequence ID" value="NZ_FOYM01000005.1"/>
</dbReference>
<dbReference type="Pfam" id="PF05746">
    <property type="entry name" value="DALR_1"/>
    <property type="match status" value="1"/>
</dbReference>
<sequence length="697" mass="77489">MARDFLLEIGVEELPARFLDPALEQLWKNTEQAMLESRLAYGEIITCGTPRRITVFVRGMAEKQEPLVQEVKGPAVKVAFNAAGEPTRAALGFARSNKVKVEDLVRKSVGPVEYVFAVKREEGRPAVEVLAEIAPGLVTGLHFPKPMRWGDLEMRFARPIRWLVCLYGKQVVPFTMAGLQADRYTYGHRFLSGGRQEIAGAGAYFDVMREVYVIVDVNERKEIIRRQLAEAAAREGGRVEIDAGLLDEVTNIVEYPAALCGSFDDSFLQMPEEVLITPMREHQRYFPVRGEDGRLLPRFVAVSNNGPDAESLAIIRAGNEKVLRARLSDAAFFWQEDLKTPLADRVEGLKKVVFQERLGTVYDKVERVTALADFLAGQLGANVEEQGDITRAAYLAKADLLTNMVYEFPELQGIMGREYALRSGEPQQVAQAVYEHYLPRFAGDELPQTLPGKILSIADKIDTLVGCFTVGIQPTGSQDPYALRRQALGVCHIIIDGGLVLSLQEMINRAYSGYAGWVAAQLSSAEVIAELEEFFRQRLRGLFMERGLPYDTVDAVLTAGFDDVSGTWLRGRALEQFRADPAFDALLTAFTRAYNLSKKAESERVDPALFASAAEEELYRSYREVSAFAGAAIEAREYGTALAGIARLQKPVDRFFNEVMVMVEDERVRDNRLALLKKVADLGGGVADLTKIVTHNK</sequence>
<keyword evidence="5 10" id="KW-0547">Nucleotide-binding</keyword>
<reference evidence="13" key="1">
    <citation type="submission" date="2016-10" db="EMBL/GenBank/DDBJ databases">
        <authorList>
            <person name="Varghese N."/>
            <person name="Submissions S."/>
        </authorList>
    </citation>
    <scope>NUCLEOTIDE SEQUENCE [LARGE SCALE GENOMIC DNA]</scope>
    <source>
        <strain evidence="13">DSM 3669</strain>
    </source>
</reference>
<dbReference type="NCBIfam" id="TIGR00211">
    <property type="entry name" value="glyS"/>
    <property type="match status" value="1"/>
</dbReference>
<dbReference type="GO" id="GO:0004814">
    <property type="term" value="F:arginine-tRNA ligase activity"/>
    <property type="evidence" value="ECO:0007669"/>
    <property type="project" value="InterPro"/>
</dbReference>
<dbReference type="OrthoDB" id="9775440at2"/>
<name>A0A1I6D438_9FIRM</name>
<dbReference type="InterPro" id="IPR015944">
    <property type="entry name" value="Gly-tRNA-synth_bsu"/>
</dbReference>
<evidence type="ECO:0000256" key="10">
    <source>
        <dbReference type="HAMAP-Rule" id="MF_00255"/>
    </source>
</evidence>
<evidence type="ECO:0000256" key="5">
    <source>
        <dbReference type="ARBA" id="ARBA00022741"/>
    </source>
</evidence>
<protein>
    <recommendedName>
        <fullName evidence="10">Glycine--tRNA ligase beta subunit</fullName>
        <ecNumber evidence="10">6.1.1.14</ecNumber>
    </recommendedName>
    <alternativeName>
        <fullName evidence="10">Glycyl-tRNA synthetase beta subunit</fullName>
        <shortName evidence="10">GlyRS</shortName>
    </alternativeName>
</protein>
<comment type="catalytic activity">
    <reaction evidence="9 10">
        <text>tRNA(Gly) + glycine + ATP = glycyl-tRNA(Gly) + AMP + diphosphate</text>
        <dbReference type="Rhea" id="RHEA:16013"/>
        <dbReference type="Rhea" id="RHEA-COMP:9664"/>
        <dbReference type="Rhea" id="RHEA-COMP:9683"/>
        <dbReference type="ChEBI" id="CHEBI:30616"/>
        <dbReference type="ChEBI" id="CHEBI:33019"/>
        <dbReference type="ChEBI" id="CHEBI:57305"/>
        <dbReference type="ChEBI" id="CHEBI:78442"/>
        <dbReference type="ChEBI" id="CHEBI:78522"/>
        <dbReference type="ChEBI" id="CHEBI:456215"/>
        <dbReference type="EC" id="6.1.1.14"/>
    </reaction>
</comment>